<evidence type="ECO:0000256" key="6">
    <source>
        <dbReference type="ARBA" id="ARBA00023125"/>
    </source>
</evidence>
<dbReference type="PROSITE" id="PS51843">
    <property type="entry name" value="NR_LBD"/>
    <property type="match status" value="1"/>
</dbReference>
<feature type="compositionally biased region" description="Low complexity" evidence="11">
    <location>
        <begin position="358"/>
        <end position="368"/>
    </location>
</feature>
<dbReference type="Gene3D" id="3.30.50.10">
    <property type="entry name" value="Erythroid Transcription Factor GATA-1, subunit A"/>
    <property type="match status" value="1"/>
</dbReference>
<dbReference type="GO" id="GO:0043565">
    <property type="term" value="F:sequence-specific DNA binding"/>
    <property type="evidence" value="ECO:0007669"/>
    <property type="project" value="InterPro"/>
</dbReference>
<keyword evidence="2 10" id="KW-0479">Metal-binding</keyword>
<protein>
    <submittedName>
        <fullName evidence="12">Uncharacterized protein</fullName>
    </submittedName>
</protein>
<evidence type="ECO:0000256" key="9">
    <source>
        <dbReference type="ARBA" id="ARBA00023242"/>
    </source>
</evidence>
<dbReference type="PANTHER" id="PTHR24082">
    <property type="entry name" value="NUCLEAR HORMONE RECEPTOR"/>
    <property type="match status" value="1"/>
</dbReference>
<dbReference type="OrthoDB" id="6081310at2759"/>
<dbReference type="InterPro" id="IPR035500">
    <property type="entry name" value="NHR-like_dom_sf"/>
</dbReference>
<dbReference type="PROSITE" id="PS00031">
    <property type="entry name" value="NUCLEAR_REC_DBD_1"/>
    <property type="match status" value="1"/>
</dbReference>
<keyword evidence="9 10" id="KW-0539">Nucleus</keyword>
<evidence type="ECO:0000256" key="5">
    <source>
        <dbReference type="ARBA" id="ARBA00023015"/>
    </source>
</evidence>
<keyword evidence="7 10" id="KW-0804">Transcription</keyword>
<keyword evidence="13" id="KW-1185">Reference proteome</keyword>
<dbReference type="GO" id="GO:0003700">
    <property type="term" value="F:DNA-binding transcription factor activity"/>
    <property type="evidence" value="ECO:0007669"/>
    <property type="project" value="InterPro"/>
</dbReference>
<dbReference type="AlphaFoldDB" id="A0A8J1V0X2"/>
<keyword evidence="6 10" id="KW-0238">DNA-binding</keyword>
<accession>A0A8J1V0X2</accession>
<dbReference type="PROSITE" id="PS51030">
    <property type="entry name" value="NUCLEAR_REC_DBD_2"/>
    <property type="match status" value="1"/>
</dbReference>
<dbReference type="InterPro" id="IPR001628">
    <property type="entry name" value="Znf_hrmn_rcpt"/>
</dbReference>
<dbReference type="InterPro" id="IPR000536">
    <property type="entry name" value="Nucl_hrmn_rcpt_lig-bd"/>
</dbReference>
<keyword evidence="4 10" id="KW-0862">Zinc</keyword>
<evidence type="ECO:0000256" key="2">
    <source>
        <dbReference type="ARBA" id="ARBA00022723"/>
    </source>
</evidence>
<keyword evidence="3 10" id="KW-0863">Zinc-finger</keyword>
<evidence type="ECO:0000256" key="11">
    <source>
        <dbReference type="SAM" id="MobiDB-lite"/>
    </source>
</evidence>
<comment type="subcellular location">
    <subcellularLocation>
        <location evidence="10">Nucleus</location>
    </subcellularLocation>
</comment>
<keyword evidence="5 10" id="KW-0805">Transcription regulation</keyword>
<evidence type="ECO:0000256" key="4">
    <source>
        <dbReference type="ARBA" id="ARBA00022833"/>
    </source>
</evidence>
<evidence type="ECO:0000256" key="10">
    <source>
        <dbReference type="RuleBase" id="RU004334"/>
    </source>
</evidence>
<comment type="caution">
    <text evidence="12">The sequence shown here is derived from an EMBL/GenBank/DDBJ whole genome shotgun (WGS) entry which is preliminary data.</text>
</comment>
<organism evidence="12 13">
    <name type="scientific">Owenia fusiformis</name>
    <name type="common">Polychaete worm</name>
    <dbReference type="NCBI Taxonomy" id="6347"/>
    <lineage>
        <taxon>Eukaryota</taxon>
        <taxon>Metazoa</taxon>
        <taxon>Spiralia</taxon>
        <taxon>Lophotrochozoa</taxon>
        <taxon>Annelida</taxon>
        <taxon>Polychaeta</taxon>
        <taxon>Sedentaria</taxon>
        <taxon>Canalipalpata</taxon>
        <taxon>Sabellida</taxon>
        <taxon>Oweniida</taxon>
        <taxon>Oweniidae</taxon>
        <taxon>Owenia</taxon>
    </lineage>
</organism>
<dbReference type="SUPFAM" id="SSF57716">
    <property type="entry name" value="Glucocorticoid receptor-like (DNA-binding domain)"/>
    <property type="match status" value="1"/>
</dbReference>
<proteinExistence type="inferred from homology"/>
<evidence type="ECO:0000256" key="8">
    <source>
        <dbReference type="ARBA" id="ARBA00023170"/>
    </source>
</evidence>
<dbReference type="Proteomes" id="UP000749559">
    <property type="component" value="Unassembled WGS sequence"/>
</dbReference>
<evidence type="ECO:0000256" key="1">
    <source>
        <dbReference type="ARBA" id="ARBA00005993"/>
    </source>
</evidence>
<dbReference type="SUPFAM" id="SSF48508">
    <property type="entry name" value="Nuclear receptor ligand-binding domain"/>
    <property type="match status" value="1"/>
</dbReference>
<feature type="region of interest" description="Disordered" evidence="11">
    <location>
        <begin position="338"/>
        <end position="368"/>
    </location>
</feature>
<evidence type="ECO:0000256" key="3">
    <source>
        <dbReference type="ARBA" id="ARBA00022771"/>
    </source>
</evidence>
<dbReference type="InterPro" id="IPR001723">
    <property type="entry name" value="Nuclear_hrmn_rcpt"/>
</dbReference>
<evidence type="ECO:0000313" key="12">
    <source>
        <dbReference type="EMBL" id="CAH1787506.1"/>
    </source>
</evidence>
<dbReference type="Pfam" id="PF00104">
    <property type="entry name" value="Hormone_recep"/>
    <property type="match status" value="1"/>
</dbReference>
<dbReference type="InterPro" id="IPR050234">
    <property type="entry name" value="Nuclear_hormone_rcpt_NR1"/>
</dbReference>
<dbReference type="FunFam" id="3.30.50.10:FF:000030">
    <property type="entry name" value="Nuclear Hormone Receptor family"/>
    <property type="match status" value="1"/>
</dbReference>
<evidence type="ECO:0000313" key="13">
    <source>
        <dbReference type="Proteomes" id="UP000749559"/>
    </source>
</evidence>
<dbReference type="PRINTS" id="PR00398">
    <property type="entry name" value="STRDHORMONER"/>
</dbReference>
<dbReference type="EMBL" id="CAIIXF020000006">
    <property type="protein sequence ID" value="CAH1787506.1"/>
    <property type="molecule type" value="Genomic_DNA"/>
</dbReference>
<dbReference type="Gene3D" id="1.10.565.10">
    <property type="entry name" value="Retinoid X Receptor"/>
    <property type="match status" value="1"/>
</dbReference>
<dbReference type="SMART" id="SM00430">
    <property type="entry name" value="HOLI"/>
    <property type="match status" value="1"/>
</dbReference>
<name>A0A8J1V0X2_OWEFU</name>
<evidence type="ECO:0000256" key="7">
    <source>
        <dbReference type="ARBA" id="ARBA00023163"/>
    </source>
</evidence>
<feature type="compositionally biased region" description="Polar residues" evidence="11">
    <location>
        <begin position="338"/>
        <end position="357"/>
    </location>
</feature>
<dbReference type="GO" id="GO:0005634">
    <property type="term" value="C:nucleus"/>
    <property type="evidence" value="ECO:0007669"/>
    <property type="project" value="UniProtKB-SubCell"/>
</dbReference>
<dbReference type="SMART" id="SM00399">
    <property type="entry name" value="ZnF_C4"/>
    <property type="match status" value="1"/>
</dbReference>
<dbReference type="InterPro" id="IPR013088">
    <property type="entry name" value="Znf_NHR/GATA"/>
</dbReference>
<gene>
    <name evidence="12" type="ORF">OFUS_LOCUS13189</name>
</gene>
<dbReference type="GO" id="GO:0008270">
    <property type="term" value="F:zinc ion binding"/>
    <property type="evidence" value="ECO:0007669"/>
    <property type="project" value="UniProtKB-KW"/>
</dbReference>
<dbReference type="Pfam" id="PF00105">
    <property type="entry name" value="zf-C4"/>
    <property type="match status" value="1"/>
</dbReference>
<reference evidence="12" key="1">
    <citation type="submission" date="2022-03" db="EMBL/GenBank/DDBJ databases">
        <authorList>
            <person name="Martin C."/>
        </authorList>
    </citation>
    <scope>NUCLEOTIDE SEQUENCE</scope>
</reference>
<dbReference type="PRINTS" id="PR00047">
    <property type="entry name" value="STROIDFINGER"/>
</dbReference>
<dbReference type="PANTHER" id="PTHR24082:SF506">
    <property type="entry name" value="NR LBD DOMAIN-CONTAINING PROTEIN"/>
    <property type="match status" value="1"/>
</dbReference>
<dbReference type="CDD" id="cd06916">
    <property type="entry name" value="NR_DBD_like"/>
    <property type="match status" value="1"/>
</dbReference>
<keyword evidence="8 10" id="KW-0675">Receptor</keyword>
<comment type="similarity">
    <text evidence="1 10">Belongs to the nuclear hormone receptor family.</text>
</comment>
<sequence>MLMMNPSQSSGGGISLPLTTEYSIKQHAADLVAGCASGLDVIGSDIAVALNEYNTSPYSYSTDEDIEQDHQAVLLSLFPHDISRTPDMQGADLGMASQSDLLKDKKAADTNWISNTDVSCSNIVPSSSQNFLSGSVTAQMASEGDGNISQWTFFEDSLTGLKSSRDSPSLKATSSYSATRSICYDPYKTSRASQLSSISHTIASHSSPYSCSSSQHSDIIPCQKDLQMEPLDLQQKSNVVNESTQEIHSKTAVSPMISQIENMPLQTDLNISQFSPLMSQDDIEIQAQADPHKQFLESQDSAQIVDPYFKSVIPFNKPVESPSSSDHMVSQNDPSLTSYAPHNVPRQSPNLSTVKVESTNSQDSSSLNSNCAFGGTLSDTQIIEMVARDAVTTQDISTTNTKLTPDQKLPTLDPMLPPCRVCGEKASGFHYGVNTCEACKGFFRRSLQRQESYKCSDKGECSIEPGKRNACAYCRYHKCISVGMSKTAIKTGRYTHEKKAQDIQEVKRLKRKGASREHNIQTSRKLLKYQKIVHDLLTISNETRQALSIDGGDPFANFKEKQKIYVEAFMEQTKKHGDPLSKQEYHAYYRQTGVDIDGRRNLVEVLFQKMENPIKRLIKFAKAVPGFATLHIDDQAMLIKVVRFEVWFLTLFKLMSPELNCLTSLHGRILHVEEIAKVWDREFVEEMLLLGGKFQKMKLEQDEVAVLKAICIMYSDRCELTDYAAAEVAFYELVELEQFLFQKNHPEEKQFFAKIVGLLTELRKLAHLNYKCVESIKTDYADVNFPPIFYEVFNM</sequence>